<keyword evidence="12" id="KW-1017">Isopeptide bond</keyword>
<dbReference type="PRINTS" id="PR00621">
    <property type="entry name" value="HISTONEH2B"/>
</dbReference>
<keyword evidence="13" id="KW-0645">Protease</keyword>
<dbReference type="CDD" id="cd22910">
    <property type="entry name" value="HFD_H2B"/>
    <property type="match status" value="2"/>
</dbReference>
<comment type="subunit">
    <text evidence="24">The nucleosome is a histone octamer containing two molecules each of H2A, H2B, H3 and H4 assembled in one H3-H4 heterotetramer and two H2A-H2B heterodimers. The octamer wraps approximately 147 bp of DNA.</text>
</comment>
<dbReference type="GO" id="GO:0000045">
    <property type="term" value="P:autophagosome assembly"/>
    <property type="evidence" value="ECO:0007669"/>
    <property type="project" value="TreeGrafter"/>
</dbReference>
<evidence type="ECO:0000256" key="3">
    <source>
        <dbReference type="ARBA" id="ARBA00004286"/>
    </source>
</evidence>
<comment type="similarity">
    <text evidence="7">Belongs to the peptidase C54 family.</text>
</comment>
<dbReference type="SUPFAM" id="SSF47113">
    <property type="entry name" value="Histone-fold"/>
    <property type="match status" value="2"/>
</dbReference>
<feature type="compositionally biased region" description="Basic and acidic residues" evidence="25">
    <location>
        <begin position="224"/>
        <end position="235"/>
    </location>
</feature>
<feature type="region of interest" description="Disordered" evidence="25">
    <location>
        <begin position="604"/>
        <end position="634"/>
    </location>
</feature>
<reference evidence="28" key="1">
    <citation type="submission" date="2015-05" db="EMBL/GenBank/DDBJ databases">
        <authorList>
            <person name="Fogelqvist Johan"/>
        </authorList>
    </citation>
    <scope>NUCLEOTIDE SEQUENCE [LARGE SCALE GENOMIC DNA]</scope>
</reference>
<dbReference type="InterPro" id="IPR005078">
    <property type="entry name" value="Peptidase_C54"/>
</dbReference>
<dbReference type="GO" id="GO:0000786">
    <property type="term" value="C:nucleosome"/>
    <property type="evidence" value="ECO:0007669"/>
    <property type="project" value="UniProtKB-KW"/>
</dbReference>
<dbReference type="InterPro" id="IPR008011">
    <property type="entry name" value="Complex1_LYR_dom"/>
</dbReference>
<evidence type="ECO:0000256" key="11">
    <source>
        <dbReference type="ARBA" id="ARBA00022490"/>
    </source>
</evidence>
<comment type="similarity">
    <text evidence="6 24">Belongs to the histone H2B family.</text>
</comment>
<dbReference type="InterPro" id="IPR046792">
    <property type="entry name" value="Peptidase_C54_cat"/>
</dbReference>
<dbReference type="InterPro" id="IPR000558">
    <property type="entry name" value="Histone_H2B"/>
</dbReference>
<proteinExistence type="inferred from homology"/>
<dbReference type="FunFam" id="1.10.20.10:FF:000014">
    <property type="entry name" value="Histone H2B"/>
    <property type="match status" value="2"/>
</dbReference>
<evidence type="ECO:0000256" key="8">
    <source>
        <dbReference type="ARBA" id="ARBA00017644"/>
    </source>
</evidence>
<feature type="compositionally biased region" description="Basic and acidic residues" evidence="25">
    <location>
        <begin position="1161"/>
        <end position="1187"/>
    </location>
</feature>
<dbReference type="InterPro" id="IPR007125">
    <property type="entry name" value="H2A/H2B/H3"/>
</dbReference>
<evidence type="ECO:0000313" key="28">
    <source>
        <dbReference type="Proteomes" id="UP000045706"/>
    </source>
</evidence>
<evidence type="ECO:0000256" key="2">
    <source>
        <dbReference type="ARBA" id="ARBA00004123"/>
    </source>
</evidence>
<evidence type="ECO:0000256" key="22">
    <source>
        <dbReference type="ARBA" id="ARBA00023269"/>
    </source>
</evidence>
<dbReference type="GO" id="GO:0004197">
    <property type="term" value="F:cysteine-type endopeptidase activity"/>
    <property type="evidence" value="ECO:0007669"/>
    <property type="project" value="TreeGrafter"/>
</dbReference>
<evidence type="ECO:0000256" key="16">
    <source>
        <dbReference type="ARBA" id="ARBA00022843"/>
    </source>
</evidence>
<feature type="region of interest" description="Disordered" evidence="25">
    <location>
        <begin position="205"/>
        <end position="257"/>
    </location>
</feature>
<keyword evidence="15" id="KW-0788">Thiol protease</keyword>
<dbReference type="Proteomes" id="UP000045706">
    <property type="component" value="Unassembled WGS sequence"/>
</dbReference>
<evidence type="ECO:0000256" key="9">
    <source>
        <dbReference type="ARBA" id="ARBA00022448"/>
    </source>
</evidence>
<feature type="region of interest" description="Disordered" evidence="25">
    <location>
        <begin position="969"/>
        <end position="1018"/>
    </location>
</feature>
<dbReference type="GO" id="GO:0034727">
    <property type="term" value="P:piecemeal microautophagy of the nucleus"/>
    <property type="evidence" value="ECO:0007669"/>
    <property type="project" value="TreeGrafter"/>
</dbReference>
<dbReference type="InterPro" id="IPR004331">
    <property type="entry name" value="SPX_dom"/>
</dbReference>
<keyword evidence="21 24" id="KW-0539">Nucleus</keyword>
<keyword evidence="14" id="KW-0378">Hydrolase</keyword>
<keyword evidence="11" id="KW-0963">Cytoplasm</keyword>
<evidence type="ECO:0000256" key="12">
    <source>
        <dbReference type="ARBA" id="ARBA00022499"/>
    </source>
</evidence>
<dbReference type="Pfam" id="PF00125">
    <property type="entry name" value="Histone"/>
    <property type="match status" value="2"/>
</dbReference>
<keyword evidence="10 24" id="KW-0158">Chromosome</keyword>
<dbReference type="GO" id="GO:0019786">
    <property type="term" value="F:protein-phosphatidylethanolamide deconjugating activity"/>
    <property type="evidence" value="ECO:0007669"/>
    <property type="project" value="InterPro"/>
</dbReference>
<keyword evidence="22 24" id="KW-0544">Nucleosome core</keyword>
<evidence type="ECO:0000256" key="19">
    <source>
        <dbReference type="ARBA" id="ARBA00023006"/>
    </source>
</evidence>
<feature type="compositionally biased region" description="Low complexity" evidence="25">
    <location>
        <begin position="1201"/>
        <end position="1210"/>
    </location>
</feature>
<evidence type="ECO:0000259" key="26">
    <source>
        <dbReference type="PROSITE" id="PS51382"/>
    </source>
</evidence>
<keyword evidence="18" id="KW-0007">Acetylation</keyword>
<evidence type="ECO:0000256" key="18">
    <source>
        <dbReference type="ARBA" id="ARBA00022990"/>
    </source>
</evidence>
<dbReference type="InterPro" id="IPR038765">
    <property type="entry name" value="Papain-like_cys_pep_sf"/>
</dbReference>
<dbReference type="GO" id="GO:0046982">
    <property type="term" value="F:protein heterodimerization activity"/>
    <property type="evidence" value="ECO:0007669"/>
    <property type="project" value="InterPro"/>
</dbReference>
<feature type="region of interest" description="Disordered" evidence="25">
    <location>
        <begin position="1"/>
        <end position="43"/>
    </location>
</feature>
<name>A0A0G4LJL8_VERLO</name>
<feature type="domain" description="SPX" evidence="26">
    <location>
        <begin position="489"/>
        <end position="847"/>
    </location>
</feature>
<evidence type="ECO:0000256" key="15">
    <source>
        <dbReference type="ARBA" id="ARBA00022807"/>
    </source>
</evidence>
<dbReference type="GO" id="GO:0003677">
    <property type="term" value="F:DNA binding"/>
    <property type="evidence" value="ECO:0007669"/>
    <property type="project" value="UniProtKB-KW"/>
</dbReference>
<evidence type="ECO:0000256" key="6">
    <source>
        <dbReference type="ARBA" id="ARBA00006846"/>
    </source>
</evidence>
<dbReference type="GO" id="GO:0030527">
    <property type="term" value="F:structural constituent of chromatin"/>
    <property type="evidence" value="ECO:0007669"/>
    <property type="project" value="InterPro"/>
</dbReference>
<dbReference type="PROSITE" id="PS00357">
    <property type="entry name" value="HISTONE_H2B"/>
    <property type="match status" value="2"/>
</dbReference>
<dbReference type="Gene3D" id="1.10.20.10">
    <property type="entry name" value="Histone, subunit A"/>
    <property type="match status" value="2"/>
</dbReference>
<evidence type="ECO:0000256" key="20">
    <source>
        <dbReference type="ARBA" id="ARBA00023125"/>
    </source>
</evidence>
<keyword evidence="16" id="KW-0832">Ubl conjugation</keyword>
<accession>A0A0G4LJL8</accession>
<evidence type="ECO:0000256" key="1">
    <source>
        <dbReference type="ARBA" id="ARBA00002001"/>
    </source>
</evidence>
<keyword evidence="9" id="KW-0813">Transport</keyword>
<dbReference type="SUPFAM" id="SSF54001">
    <property type="entry name" value="Cysteine proteinases"/>
    <property type="match status" value="2"/>
</dbReference>
<feature type="compositionally biased region" description="Low complexity" evidence="25">
    <location>
        <begin position="624"/>
        <end position="634"/>
    </location>
</feature>
<comment type="subcellular location">
    <subcellularLocation>
        <location evidence="3">Chromosome</location>
    </subcellularLocation>
    <subcellularLocation>
        <location evidence="5">Cytoplasm</location>
    </subcellularLocation>
    <subcellularLocation>
        <location evidence="2 24">Nucleus</location>
    </subcellularLocation>
    <subcellularLocation>
        <location evidence="4">Preautophagosomal structure</location>
    </subcellularLocation>
</comment>
<evidence type="ECO:0000256" key="14">
    <source>
        <dbReference type="ARBA" id="ARBA00022801"/>
    </source>
</evidence>
<evidence type="ECO:0000256" key="5">
    <source>
        <dbReference type="ARBA" id="ARBA00004496"/>
    </source>
</evidence>
<dbReference type="GO" id="GO:0035973">
    <property type="term" value="P:aggrephagy"/>
    <property type="evidence" value="ECO:0007669"/>
    <property type="project" value="TreeGrafter"/>
</dbReference>
<dbReference type="Pfam" id="PF03416">
    <property type="entry name" value="Peptidase_C54"/>
    <property type="match status" value="2"/>
</dbReference>
<dbReference type="GO" id="GO:0005634">
    <property type="term" value="C:nucleus"/>
    <property type="evidence" value="ECO:0007669"/>
    <property type="project" value="UniProtKB-SubCell"/>
</dbReference>
<comment type="function">
    <text evidence="1">Core component of nucleosome. Nucleosomes wrap and compact DNA into chromatin, limiting DNA accessibility to the cellular machineries which require DNA as a template. Histones thereby play a central role in transcription regulation, DNA repair, DNA replication and chromosomal stability. DNA accessibility is regulated via a complex set of post-translational modifications of histones, also called histone code, and nucleosome remodeling.</text>
</comment>
<dbReference type="SMART" id="SM00427">
    <property type="entry name" value="H2B"/>
    <property type="match status" value="2"/>
</dbReference>
<evidence type="ECO:0000256" key="24">
    <source>
        <dbReference type="RuleBase" id="RU000451"/>
    </source>
</evidence>
<sequence>MPPKAADKKPASKAPATASKAPEKKDAGKKTAASGDKKKRTKTRKETYSSYIYKVLKQVHPDTGISNRAMSILNSFVNDIFERVATEASKLAAYNKKSTISSREIQTSVRLILPGELAKHAVSEGTKAVTKYSSPQVYNIRYSLPQPIAHTLDTYSGPRTNMESNMPGVDMGRYRRIVQMFWDPEPCNDQVDDQPVWCLGNSYTLNTKDSRPRPETGHATSHLVADRETQTKHGDTVVPGNAPETPPESQTSSFSSSSLAYDEAMNQDGGWPSAFLDDFESKFWMTYRSDFEPIAKSTDPRGASVLSLSMRIKSQFMDQAGYSSDSGWGCMIRSGQSLLANAMAVLDLGRDWRRGVAAEKERQLLSKFADDPKAPYSIHRFVQHGAVACGKYPGEWFGPSATARCIKALVNTNEPHLRVYSTGDGPDVYEDRFLDIAKPSGETFHPTLILVGTRLGIDKITPVYWEALIAALQMPQSIGIAGVTTDVTMKFAHDFKETLSREGFPSHWVESAIPYSQLKKVLKRVAGELNDLGLDPETLRQLLDPQSDSPLVIEYGLKVAQGSEFLRPQLTVLLHLQDGVAVDVSLSSSSRTFLEHISSLQANSTRHPALPLEESPEPPKEASPDSAASSESNASFAKLTEPVGLDRSGEAISTSASLANPLCKQLEVPLVFDGKFFDMLQSDVNGLDALQASEEVAMTKEIVALGHDVSQLTKPSRLSKSDLARWRTIFELYLEAQVFFSVFEHDHVHEAVFWLRLGFDIDSPTGYLYTNQIRHAVHCAASKAVTSQRITMSTRQAALSLYRRSLKLSLDWAVHRHLWRGQALYIRSLFEANRKVTDARQKRELLAETEKLLERWKHPDPYTPPTAPGGSKYERNLPPPILDGMFPEVFRLPPQTTRRLIDSQLLPHSSSEQAIAPVASSYKSPRPPPDLPLQHHLFHFSHPPAAPTTIDCTRPTVFHLILSTNFKSPTQSVKMPPKAADKKPASKAPATASKAPEKKDAGKKTAASGDKKKRTKTRKETYSSYVYKVLKQVHPDTGISNRAMSILNSFVNDIFERVATEASKLAAYNKKSTISSREIQTSVRLILPGELAKHAVSEGTKAVTKYSSGPRTKMESNMPGVDMGRYRRIVQMFWNPEPCNDQVDDQPVWCLGNSYTLNTKDSRTRPETDHATSHLVADREARTKHGDTVVPGNAPETPPESQTSSFSSSSLAYDEAMNQDGGWPSAFLDDFESKFWMTYRSDFEPIAKSTDPRAALVLSLSMRIKSQFMDQAGYSSDSGWGCMIRSGQSLLANAMAVLDLGRDWRRGVAAEKERQLLSKFADDPKAPYSIHRFVQHGAVACGKYPGEWFGPSATARCIQALVNANEPHLRVYSTGDGPDVYEDRFFDIAKPSGETFHPTLILVGTRLGIDKITPVYWDALIAALQMPQSIGIAGVTTDVTMKFAHDFKETLSREGFPSHWVESAIPYSQLKKVLKRVAGELNDLGLDPETLRQLLDPQSDSPLVIEYGLKVAQGSEFLRPQLTVLLHLQDGVAVDVSLSSSSRTFLEYISSLQANSPRHPALPSEESPEPPREALTDGAASSESNASFAKLTEPAGLDRSGEAISTSASLANPLCKQLEVPLVFDGKFFDMLQSDVNGLDALQAREEVAMTKEIVALGQDVSQLTKPSRLSKSDLARWRTIFELYLEAQVFFSVFEHDHGTRDSHSASRQLQWFQGEVTKRNLVRQFKMSESREALVRFLRLNALLLKNIQFQEINRTAIHKILKKFDKRTSLGVSKTFPAQIRSDKLLAGTMARDMCAQVSTELVSVVPQLNDYLCPVCFAIAYRPIQRRREKHCPLCRADVVMDASADNLDIDLDRYLRKYFNKEVKEKVRANDIERGMEDYGPGYTHSDCAVM</sequence>
<evidence type="ECO:0000256" key="4">
    <source>
        <dbReference type="ARBA" id="ARBA00004329"/>
    </source>
</evidence>
<keyword evidence="19" id="KW-0072">Autophagy</keyword>
<comment type="catalytic activity">
    <reaction evidence="23">
        <text>[protein]-C-terminal L-amino acid-glycyl-phosphatidylethanolamide + H2O = [protein]-C-terminal L-amino acid-glycine + a 1,2-diacyl-sn-glycero-3-phosphoethanolamine</text>
        <dbReference type="Rhea" id="RHEA:67548"/>
        <dbReference type="Rhea" id="RHEA-COMP:17323"/>
        <dbReference type="Rhea" id="RHEA-COMP:17324"/>
        <dbReference type="ChEBI" id="CHEBI:15377"/>
        <dbReference type="ChEBI" id="CHEBI:64612"/>
        <dbReference type="ChEBI" id="CHEBI:172940"/>
        <dbReference type="ChEBI" id="CHEBI:172941"/>
    </reaction>
    <physiologicalReaction direction="left-to-right" evidence="23">
        <dbReference type="Rhea" id="RHEA:67549"/>
    </physiologicalReaction>
</comment>
<dbReference type="GO" id="GO:0015031">
    <property type="term" value="P:protein transport"/>
    <property type="evidence" value="ECO:0007669"/>
    <property type="project" value="UniProtKB-KW"/>
</dbReference>
<dbReference type="GO" id="GO:0016485">
    <property type="term" value="P:protein processing"/>
    <property type="evidence" value="ECO:0007669"/>
    <property type="project" value="TreeGrafter"/>
</dbReference>
<dbReference type="EMBL" id="CVQI01013002">
    <property type="protein sequence ID" value="CRK22236.1"/>
    <property type="molecule type" value="Genomic_DNA"/>
</dbReference>
<dbReference type="GO" id="GO:0000407">
    <property type="term" value="C:phagophore assembly site"/>
    <property type="evidence" value="ECO:0007669"/>
    <property type="project" value="UniProtKB-SubCell"/>
</dbReference>
<dbReference type="PANTHER" id="PTHR22624">
    <property type="entry name" value="CYSTEINE PROTEASE ATG4"/>
    <property type="match status" value="1"/>
</dbReference>
<evidence type="ECO:0000256" key="25">
    <source>
        <dbReference type="SAM" id="MobiDB-lite"/>
    </source>
</evidence>
<evidence type="ECO:0000313" key="27">
    <source>
        <dbReference type="EMBL" id="CRK22236.1"/>
    </source>
</evidence>
<keyword evidence="20 24" id="KW-0238">DNA-binding</keyword>
<organism evidence="27 28">
    <name type="scientific">Verticillium longisporum</name>
    <name type="common">Verticillium dahliae var. longisporum</name>
    <dbReference type="NCBI Taxonomy" id="100787"/>
    <lineage>
        <taxon>Eukaryota</taxon>
        <taxon>Fungi</taxon>
        <taxon>Dikarya</taxon>
        <taxon>Ascomycota</taxon>
        <taxon>Pezizomycotina</taxon>
        <taxon>Sordariomycetes</taxon>
        <taxon>Hypocreomycetidae</taxon>
        <taxon>Glomerellales</taxon>
        <taxon>Plectosphaerellaceae</taxon>
        <taxon>Verticillium</taxon>
    </lineage>
</organism>
<evidence type="ECO:0000256" key="10">
    <source>
        <dbReference type="ARBA" id="ARBA00022454"/>
    </source>
</evidence>
<evidence type="ECO:0000256" key="7">
    <source>
        <dbReference type="ARBA" id="ARBA00010958"/>
    </source>
</evidence>
<dbReference type="GO" id="GO:0000423">
    <property type="term" value="P:mitophagy"/>
    <property type="evidence" value="ECO:0007669"/>
    <property type="project" value="TreeGrafter"/>
</dbReference>
<feature type="region of interest" description="Disordered" evidence="25">
    <location>
        <begin position="1555"/>
        <end position="1586"/>
    </location>
</feature>
<evidence type="ECO:0000256" key="13">
    <source>
        <dbReference type="ARBA" id="ARBA00022670"/>
    </source>
</evidence>
<dbReference type="Pfam" id="PF03105">
    <property type="entry name" value="SPX"/>
    <property type="match status" value="2"/>
</dbReference>
<evidence type="ECO:0000256" key="21">
    <source>
        <dbReference type="ARBA" id="ARBA00023242"/>
    </source>
</evidence>
<evidence type="ECO:0000256" key="23">
    <source>
        <dbReference type="ARBA" id="ARBA00029362"/>
    </source>
</evidence>
<dbReference type="Pfam" id="PF05347">
    <property type="entry name" value="Complex1_LYR"/>
    <property type="match status" value="1"/>
</dbReference>
<dbReference type="PROSITE" id="PS51382">
    <property type="entry name" value="SPX"/>
    <property type="match status" value="2"/>
</dbReference>
<dbReference type="InterPro" id="IPR009072">
    <property type="entry name" value="Histone-fold"/>
</dbReference>
<evidence type="ECO:0000256" key="17">
    <source>
        <dbReference type="ARBA" id="ARBA00022927"/>
    </source>
</evidence>
<gene>
    <name evidence="27" type="ORF">BN1723_012621</name>
</gene>
<dbReference type="CDD" id="cd20263">
    <property type="entry name" value="Complex1_LYR_NDUFB9_LYRM3"/>
    <property type="match status" value="1"/>
</dbReference>
<dbReference type="InterPro" id="IPR045292">
    <property type="entry name" value="Complex1_LYR_NDUFB9_LYRM3"/>
</dbReference>
<feature type="region of interest" description="Disordered" evidence="25">
    <location>
        <begin position="1161"/>
        <end position="1211"/>
    </location>
</feature>
<dbReference type="PANTHER" id="PTHR22624:SF49">
    <property type="entry name" value="CYSTEINE PROTEASE"/>
    <property type="match status" value="1"/>
</dbReference>
<protein>
    <recommendedName>
        <fullName evidence="8 24">Histone H2B</fullName>
    </recommendedName>
</protein>
<feature type="compositionally biased region" description="Basic and acidic residues" evidence="25">
    <location>
        <begin position="1"/>
        <end position="10"/>
    </location>
</feature>
<dbReference type="InterPro" id="IPR055333">
    <property type="entry name" value="HISTONE_H2B_site"/>
</dbReference>
<keyword evidence="17" id="KW-0653">Protein transport</keyword>
<feature type="domain" description="SPX" evidence="26">
    <location>
        <begin position="1441"/>
        <end position="1781"/>
    </location>
</feature>